<sequence length="166" mass="17908">MRQTLLLSILTAFLTVSAIAQAADCNAPAAPKVDWQRCYADSRDLSGHDLTGARLRETSFQRSILKATTLTGADAYRARFVSAEMSGANLDGGIFVEADFTKADLSNASLKQADLRRTRFFRAQLRGADLTGARLQGADFLNADLSGARWTDGQRLCAEGSIGQCN</sequence>
<gene>
    <name evidence="2" type="ORF">KEC16_08430</name>
</gene>
<dbReference type="InterPro" id="IPR051082">
    <property type="entry name" value="Pentapeptide-BTB/POZ_domain"/>
</dbReference>
<dbReference type="Gene3D" id="2.160.20.80">
    <property type="entry name" value="E3 ubiquitin-protein ligase SopA"/>
    <property type="match status" value="1"/>
</dbReference>
<comment type="caution">
    <text evidence="2">The sequence shown here is derived from an EMBL/GenBank/DDBJ whole genome shotgun (WGS) entry which is preliminary data.</text>
</comment>
<feature type="signal peptide" evidence="1">
    <location>
        <begin position="1"/>
        <end position="22"/>
    </location>
</feature>
<dbReference type="InterPro" id="IPR001646">
    <property type="entry name" value="5peptide_repeat"/>
</dbReference>
<dbReference type="Proteomes" id="UP000680714">
    <property type="component" value="Unassembled WGS sequence"/>
</dbReference>
<accession>A0ABS5IBE2</accession>
<dbReference type="RefSeq" id="WP_211547807.1">
    <property type="nucleotide sequence ID" value="NZ_JAGTUF010000006.1"/>
</dbReference>
<evidence type="ECO:0000256" key="1">
    <source>
        <dbReference type="SAM" id="SignalP"/>
    </source>
</evidence>
<dbReference type="EMBL" id="JAGTUF010000006">
    <property type="protein sequence ID" value="MBR9971740.1"/>
    <property type="molecule type" value="Genomic_DNA"/>
</dbReference>
<dbReference type="Pfam" id="PF00805">
    <property type="entry name" value="Pentapeptide"/>
    <property type="match status" value="3"/>
</dbReference>
<dbReference type="PANTHER" id="PTHR14136">
    <property type="entry name" value="BTB_POZ DOMAIN-CONTAINING PROTEIN KCTD9"/>
    <property type="match status" value="1"/>
</dbReference>
<dbReference type="PANTHER" id="PTHR14136:SF17">
    <property type="entry name" value="BTB_POZ DOMAIN-CONTAINING PROTEIN KCTD9"/>
    <property type="match status" value="1"/>
</dbReference>
<dbReference type="SUPFAM" id="SSF141571">
    <property type="entry name" value="Pentapeptide repeat-like"/>
    <property type="match status" value="1"/>
</dbReference>
<evidence type="ECO:0000313" key="3">
    <source>
        <dbReference type="Proteomes" id="UP000680714"/>
    </source>
</evidence>
<name>A0ABS5IBE2_9PROT</name>
<keyword evidence="1" id="KW-0732">Signal</keyword>
<keyword evidence="3" id="KW-1185">Reference proteome</keyword>
<feature type="chain" id="PRO_5045051678" evidence="1">
    <location>
        <begin position="23"/>
        <end position="166"/>
    </location>
</feature>
<protein>
    <submittedName>
        <fullName evidence="2">Pentapeptide repeat-containing protein</fullName>
    </submittedName>
</protein>
<proteinExistence type="predicted"/>
<organism evidence="2 3">
    <name type="scientific">Magnetospirillum sulfuroxidans</name>
    <dbReference type="NCBI Taxonomy" id="611300"/>
    <lineage>
        <taxon>Bacteria</taxon>
        <taxon>Pseudomonadati</taxon>
        <taxon>Pseudomonadota</taxon>
        <taxon>Alphaproteobacteria</taxon>
        <taxon>Rhodospirillales</taxon>
        <taxon>Rhodospirillaceae</taxon>
        <taxon>Magnetospirillum</taxon>
    </lineage>
</organism>
<reference evidence="2 3" key="1">
    <citation type="submission" date="2021-04" db="EMBL/GenBank/DDBJ databases">
        <title>Magnetospirillum sulfuroxidans sp. nov., a facultative chemolithoautotrophic sulfur-oxidizing alphaproteobacterium isolated from freshwater sediment and proposals for Paramagetospirillum gen. nov., and Magnetospirillaceae fam. nov.</title>
        <authorList>
            <person name="Koziaeva V."/>
            <person name="Geelhoed J.S."/>
            <person name="Sorokin D.Y."/>
            <person name="Grouzdev D.S."/>
        </authorList>
    </citation>
    <scope>NUCLEOTIDE SEQUENCE [LARGE SCALE GENOMIC DNA]</scope>
    <source>
        <strain evidence="2 3">J10</strain>
    </source>
</reference>
<evidence type="ECO:0000313" key="2">
    <source>
        <dbReference type="EMBL" id="MBR9971740.1"/>
    </source>
</evidence>